<sequence length="92" mass="10098">MSVKLEDRLSPVQVRYCPAAGDDPVGAPLGRVSPAELFAARPVREFRWYKGRTFYSGWYWSATTGGLVAYESRLELARVLLAAPPTPAGQPT</sequence>
<evidence type="ECO:0000313" key="2">
    <source>
        <dbReference type="Proteomes" id="UP001501470"/>
    </source>
</evidence>
<accession>A0ABP4NN45</accession>
<keyword evidence="2" id="KW-1185">Reference proteome</keyword>
<dbReference type="Proteomes" id="UP001501470">
    <property type="component" value="Unassembled WGS sequence"/>
</dbReference>
<gene>
    <name evidence="1" type="ORF">GCM10009827_102680</name>
</gene>
<organism evidence="1 2">
    <name type="scientific">Dactylosporangium maewongense</name>
    <dbReference type="NCBI Taxonomy" id="634393"/>
    <lineage>
        <taxon>Bacteria</taxon>
        <taxon>Bacillati</taxon>
        <taxon>Actinomycetota</taxon>
        <taxon>Actinomycetes</taxon>
        <taxon>Micromonosporales</taxon>
        <taxon>Micromonosporaceae</taxon>
        <taxon>Dactylosporangium</taxon>
    </lineage>
</organism>
<name>A0ABP4NN45_9ACTN</name>
<comment type="caution">
    <text evidence="1">The sequence shown here is derived from an EMBL/GenBank/DDBJ whole genome shotgun (WGS) entry which is preliminary data.</text>
</comment>
<proteinExistence type="predicted"/>
<dbReference type="EMBL" id="BAAAQD010000034">
    <property type="protein sequence ID" value="GAA1564549.1"/>
    <property type="molecule type" value="Genomic_DNA"/>
</dbReference>
<protein>
    <submittedName>
        <fullName evidence="1">Uncharacterized protein</fullName>
    </submittedName>
</protein>
<evidence type="ECO:0000313" key="1">
    <source>
        <dbReference type="EMBL" id="GAA1564549.1"/>
    </source>
</evidence>
<reference evidence="2" key="1">
    <citation type="journal article" date="2019" name="Int. J. Syst. Evol. Microbiol.">
        <title>The Global Catalogue of Microorganisms (GCM) 10K type strain sequencing project: providing services to taxonomists for standard genome sequencing and annotation.</title>
        <authorList>
            <consortium name="The Broad Institute Genomics Platform"/>
            <consortium name="The Broad Institute Genome Sequencing Center for Infectious Disease"/>
            <person name="Wu L."/>
            <person name="Ma J."/>
        </authorList>
    </citation>
    <scope>NUCLEOTIDE SEQUENCE [LARGE SCALE GENOMIC DNA]</scope>
    <source>
        <strain evidence="2">JCM 15933</strain>
    </source>
</reference>